<keyword evidence="1" id="KW-0472">Membrane</keyword>
<dbReference type="RefSeq" id="WP_164366279.1">
    <property type="nucleotide sequence ID" value="NZ_JAAGVX010000014.1"/>
</dbReference>
<feature type="transmembrane region" description="Helical" evidence="1">
    <location>
        <begin position="69"/>
        <end position="89"/>
    </location>
</feature>
<feature type="transmembrane region" description="Helical" evidence="1">
    <location>
        <begin position="15"/>
        <end position="33"/>
    </location>
</feature>
<reference evidence="2" key="1">
    <citation type="submission" date="2020-02" db="EMBL/GenBank/DDBJ databases">
        <title>Genome Announcements.</title>
        <authorList>
            <person name="Abdulabbas H.T."/>
            <person name="Bunyan I.A."/>
            <person name="Abdul-Lateef L.A."/>
        </authorList>
    </citation>
    <scope>NUCLEOTIDE SEQUENCE</scope>
    <source>
        <strain evidence="2">NAG1</strain>
    </source>
</reference>
<keyword evidence="1" id="KW-1133">Transmembrane helix</keyword>
<keyword evidence="1" id="KW-0812">Transmembrane</keyword>
<dbReference type="EMBL" id="JAAGVX010000014">
    <property type="protein sequence ID" value="NEM95693.1"/>
    <property type="molecule type" value="Genomic_DNA"/>
</dbReference>
<sequence>MFLSFICFYIFKNGSYFSFVCLVGCFQFFYCFVVVFIGFLFLFCIFGLVDFSFFYFVLIRFYLFGVDLLSWFGWWQVFLFCNFMSNYYFI</sequence>
<organism evidence="2">
    <name type="scientific">Vibrio cholerae</name>
    <dbReference type="NCBI Taxonomy" id="666"/>
    <lineage>
        <taxon>Bacteria</taxon>
        <taxon>Pseudomonadati</taxon>
        <taxon>Pseudomonadota</taxon>
        <taxon>Gammaproteobacteria</taxon>
        <taxon>Vibrionales</taxon>
        <taxon>Vibrionaceae</taxon>
        <taxon>Vibrio</taxon>
    </lineage>
</organism>
<proteinExistence type="predicted"/>
<evidence type="ECO:0000313" key="2">
    <source>
        <dbReference type="EMBL" id="NEM95693.1"/>
    </source>
</evidence>
<evidence type="ECO:0000256" key="1">
    <source>
        <dbReference type="SAM" id="Phobius"/>
    </source>
</evidence>
<protein>
    <submittedName>
        <fullName evidence="2">Uncharacterized protein</fullName>
    </submittedName>
</protein>
<feature type="transmembrane region" description="Helical" evidence="1">
    <location>
        <begin position="40"/>
        <end position="63"/>
    </location>
</feature>
<dbReference type="AlphaFoldDB" id="A0A6B3LI74"/>
<comment type="caution">
    <text evidence="2">The sequence shown here is derived from an EMBL/GenBank/DDBJ whole genome shotgun (WGS) entry which is preliminary data.</text>
</comment>
<gene>
    <name evidence="2" type="ORF">G3T61_15980</name>
</gene>
<name>A0A6B3LI74_VIBCL</name>
<accession>A0A6B3LI74</accession>